<organism evidence="3 4">
    <name type="scientific">Streptomyces naganishii JCM 4654</name>
    <dbReference type="NCBI Taxonomy" id="1306179"/>
    <lineage>
        <taxon>Bacteria</taxon>
        <taxon>Bacillati</taxon>
        <taxon>Actinomycetota</taxon>
        <taxon>Actinomycetes</taxon>
        <taxon>Kitasatosporales</taxon>
        <taxon>Streptomycetaceae</taxon>
        <taxon>Streptomyces</taxon>
    </lineage>
</organism>
<comment type="caution">
    <text evidence="3">The sequence shown here is derived from an EMBL/GenBank/DDBJ whole genome shotgun (WGS) entry which is preliminary data.</text>
</comment>
<dbReference type="InterPro" id="IPR036850">
    <property type="entry name" value="NDK-like_dom_sf"/>
</dbReference>
<feature type="domain" description="Nucleoside diphosphate kinase-like" evidence="2">
    <location>
        <begin position="61"/>
        <end position="200"/>
    </location>
</feature>
<proteinExistence type="inferred from homology"/>
<dbReference type="SUPFAM" id="SSF54919">
    <property type="entry name" value="Nucleoside diphosphate kinase, NDK"/>
    <property type="match status" value="1"/>
</dbReference>
<evidence type="ECO:0000259" key="2">
    <source>
        <dbReference type="Pfam" id="PF00334"/>
    </source>
</evidence>
<evidence type="ECO:0000256" key="1">
    <source>
        <dbReference type="PROSITE-ProRule" id="PRU00706"/>
    </source>
</evidence>
<evidence type="ECO:0000313" key="4">
    <source>
        <dbReference type="Proteomes" id="UP000608955"/>
    </source>
</evidence>
<comment type="similarity">
    <text evidence="1">Belongs to the NDK family.</text>
</comment>
<dbReference type="RefSeq" id="WP_229865567.1">
    <property type="nucleotide sequence ID" value="NZ_BMVF01000014.1"/>
</dbReference>
<keyword evidence="4" id="KW-1185">Reference proteome</keyword>
<sequence>MTYDPDRAHRGATHGIAVPPELTCHPAKQCLYGADTYYQEAHGQLAGLTGDITGFAHRHAALLLKPDAVVARRLEAAVQWLGERRFRIVGAAVTHLTRTMIRALWYFQWNLATPHRRRLAALFLEDADALVLIVRPERAPDVPATVELTRLKGPTDPDARVPGQLRHRLGRYSYLLNLVHTPDEPADLLRELAVHFDETERHRLLTHALAGEDRTTHALELADRLHAATKPRDLDFEPALDRLRRDLARALGPGTPTDPYGVAEAALRHRLKVDGADFGGADIDRWDTVVVGSAVLPMRQPGRVPVLDGAGPGTWRRHLAALPHNSSTP</sequence>
<reference evidence="3" key="1">
    <citation type="journal article" date="2014" name="Int. J. Syst. Evol. Microbiol.">
        <title>Complete genome sequence of Corynebacterium casei LMG S-19264T (=DSM 44701T), isolated from a smear-ripened cheese.</title>
        <authorList>
            <consortium name="US DOE Joint Genome Institute (JGI-PGF)"/>
            <person name="Walter F."/>
            <person name="Albersmeier A."/>
            <person name="Kalinowski J."/>
            <person name="Ruckert C."/>
        </authorList>
    </citation>
    <scope>NUCLEOTIDE SEQUENCE</scope>
    <source>
        <strain evidence="3">JCM 4654</strain>
    </source>
</reference>
<evidence type="ECO:0000313" key="3">
    <source>
        <dbReference type="EMBL" id="GHD93281.1"/>
    </source>
</evidence>
<protein>
    <recommendedName>
        <fullName evidence="2">Nucleoside diphosphate kinase-like domain-containing protein</fullName>
    </recommendedName>
</protein>
<gene>
    <name evidence="3" type="ORF">GCM10010508_49340</name>
</gene>
<dbReference type="Proteomes" id="UP000608955">
    <property type="component" value="Unassembled WGS sequence"/>
</dbReference>
<reference evidence="3" key="2">
    <citation type="submission" date="2020-09" db="EMBL/GenBank/DDBJ databases">
        <authorList>
            <person name="Sun Q."/>
            <person name="Ohkuma M."/>
        </authorList>
    </citation>
    <scope>NUCLEOTIDE SEQUENCE</scope>
    <source>
        <strain evidence="3">JCM 4654</strain>
    </source>
</reference>
<comment type="caution">
    <text evidence="1">Lacks conserved residue(s) required for the propagation of feature annotation.</text>
</comment>
<dbReference type="Pfam" id="PF00334">
    <property type="entry name" value="NDK"/>
    <property type="match status" value="1"/>
</dbReference>
<dbReference type="AlphaFoldDB" id="A0A919CXQ6"/>
<accession>A0A919CXQ6</accession>
<dbReference type="EMBL" id="BMVF01000014">
    <property type="protein sequence ID" value="GHD93281.1"/>
    <property type="molecule type" value="Genomic_DNA"/>
</dbReference>
<dbReference type="PROSITE" id="PS51374">
    <property type="entry name" value="NDPK_LIKE"/>
    <property type="match status" value="1"/>
</dbReference>
<dbReference type="InterPro" id="IPR034907">
    <property type="entry name" value="NDK-like_dom"/>
</dbReference>
<dbReference type="Gene3D" id="3.30.70.141">
    <property type="entry name" value="Nucleoside diphosphate kinase-like domain"/>
    <property type="match status" value="1"/>
</dbReference>
<name>A0A919CXQ6_9ACTN</name>